<dbReference type="EMBL" id="GBRH01223587">
    <property type="protein sequence ID" value="JAD74308.1"/>
    <property type="molecule type" value="Transcribed_RNA"/>
</dbReference>
<proteinExistence type="predicted"/>
<evidence type="ECO:0000313" key="1">
    <source>
        <dbReference type="EMBL" id="JAD74308.1"/>
    </source>
</evidence>
<reference evidence="1" key="1">
    <citation type="submission" date="2014-09" db="EMBL/GenBank/DDBJ databases">
        <authorList>
            <person name="Magalhaes I.L.F."/>
            <person name="Oliveira U."/>
            <person name="Santos F.R."/>
            <person name="Vidigal T.H.D.A."/>
            <person name="Brescovit A.D."/>
            <person name="Santos A.J."/>
        </authorList>
    </citation>
    <scope>NUCLEOTIDE SEQUENCE</scope>
    <source>
        <tissue evidence="1">Shoot tissue taken approximately 20 cm above the soil surface</tissue>
    </source>
</reference>
<reference evidence="1" key="2">
    <citation type="journal article" date="2015" name="Data Brief">
        <title>Shoot transcriptome of the giant reed, Arundo donax.</title>
        <authorList>
            <person name="Barrero R.A."/>
            <person name="Guerrero F.D."/>
            <person name="Moolhuijzen P."/>
            <person name="Goolsby J.A."/>
            <person name="Tidwell J."/>
            <person name="Bellgard S.E."/>
            <person name="Bellgard M.I."/>
        </authorList>
    </citation>
    <scope>NUCLEOTIDE SEQUENCE</scope>
    <source>
        <tissue evidence="1">Shoot tissue taken approximately 20 cm above the soil surface</tissue>
    </source>
</reference>
<organism evidence="1">
    <name type="scientific">Arundo donax</name>
    <name type="common">Giant reed</name>
    <name type="synonym">Donax arundinaceus</name>
    <dbReference type="NCBI Taxonomy" id="35708"/>
    <lineage>
        <taxon>Eukaryota</taxon>
        <taxon>Viridiplantae</taxon>
        <taxon>Streptophyta</taxon>
        <taxon>Embryophyta</taxon>
        <taxon>Tracheophyta</taxon>
        <taxon>Spermatophyta</taxon>
        <taxon>Magnoliopsida</taxon>
        <taxon>Liliopsida</taxon>
        <taxon>Poales</taxon>
        <taxon>Poaceae</taxon>
        <taxon>PACMAD clade</taxon>
        <taxon>Arundinoideae</taxon>
        <taxon>Arundineae</taxon>
        <taxon>Arundo</taxon>
    </lineage>
</organism>
<name>A0A0A9CIL7_ARUDO</name>
<protein>
    <submittedName>
        <fullName evidence="1">Uncharacterized protein</fullName>
    </submittedName>
</protein>
<sequence>MQADNVSLQKVICKCITHRRTTCTWTLEFTIYF</sequence>
<dbReference type="AlphaFoldDB" id="A0A0A9CIL7"/>
<accession>A0A0A9CIL7</accession>